<comment type="subunit">
    <text evidence="5">Interacts with HSPA5/BiP; interaction is direct. Interacts with ERN1/IRE1 (via the luminal region). Interacts with DERL1.</text>
</comment>
<dbReference type="InterPro" id="IPR018253">
    <property type="entry name" value="DnaJ_domain_CS"/>
</dbReference>
<evidence type="ECO:0000256" key="5">
    <source>
        <dbReference type="ARBA" id="ARBA00046365"/>
    </source>
</evidence>
<evidence type="ECO:0000256" key="1">
    <source>
        <dbReference type="ARBA" id="ARBA00023186"/>
    </source>
</evidence>
<protein>
    <recommendedName>
        <fullName evidence="2">DnaJ homolog subfamily B member 9</fullName>
    </recommendedName>
    <alternativeName>
        <fullName evidence="3">Endoplasmic reticulum DNA J domain-containing protein 4</fullName>
    </alternativeName>
</protein>
<feature type="domain" description="J" evidence="6">
    <location>
        <begin position="28"/>
        <end position="92"/>
    </location>
</feature>
<dbReference type="EMBL" id="CACRXK020024714">
    <property type="protein sequence ID" value="CAB4038885.1"/>
    <property type="molecule type" value="Genomic_DNA"/>
</dbReference>
<reference evidence="7" key="1">
    <citation type="submission" date="2020-04" db="EMBL/GenBank/DDBJ databases">
        <authorList>
            <person name="Alioto T."/>
            <person name="Alioto T."/>
            <person name="Gomez Garrido J."/>
        </authorList>
    </citation>
    <scope>NUCLEOTIDE SEQUENCE</scope>
    <source>
        <strain evidence="7">A484AB</strain>
    </source>
</reference>
<dbReference type="CDD" id="cd06257">
    <property type="entry name" value="DnaJ"/>
    <property type="match status" value="1"/>
</dbReference>
<dbReference type="GO" id="GO:0051787">
    <property type="term" value="F:misfolded protein binding"/>
    <property type="evidence" value="ECO:0007669"/>
    <property type="project" value="TreeGrafter"/>
</dbReference>
<evidence type="ECO:0000259" key="6">
    <source>
        <dbReference type="PROSITE" id="PS50076"/>
    </source>
</evidence>
<sequence length="268" mass="30354">MKFCMCDSLKNFENTKHCRKVKMSAKKDYYKILDISREASQSDIKRAYRKLALKYHPDKNKSPDATKKFQDIGEAYSVLSDKAKRRRYDLGSTTPFSGFSDNEFSDFASDFATTFSGSFTMDDAFNVFSDFMYGGDMPVFFREENTTYHKVDVPLSVAQHGGNIDLPFEKAEGENSLHIDGIYSGKWKPFIVVGESDTVILKVVFPPDMSLEERHRQQKMFLGIHAISWVANTVQDVLESHPVMGAIGLGFGAAALFMLTVKRLTDHE</sequence>
<dbReference type="InterPro" id="IPR036869">
    <property type="entry name" value="J_dom_sf"/>
</dbReference>
<dbReference type="OrthoDB" id="10250354at2759"/>
<dbReference type="GO" id="GO:0005783">
    <property type="term" value="C:endoplasmic reticulum"/>
    <property type="evidence" value="ECO:0007669"/>
    <property type="project" value="TreeGrafter"/>
</dbReference>
<dbReference type="AlphaFoldDB" id="A0A7D9LUW9"/>
<evidence type="ECO:0000256" key="2">
    <source>
        <dbReference type="ARBA" id="ARBA00040158"/>
    </source>
</evidence>
<organism evidence="7 8">
    <name type="scientific">Paramuricea clavata</name>
    <name type="common">Red gorgonian</name>
    <name type="synonym">Violescent sea-whip</name>
    <dbReference type="NCBI Taxonomy" id="317549"/>
    <lineage>
        <taxon>Eukaryota</taxon>
        <taxon>Metazoa</taxon>
        <taxon>Cnidaria</taxon>
        <taxon>Anthozoa</taxon>
        <taxon>Octocorallia</taxon>
        <taxon>Malacalcyonacea</taxon>
        <taxon>Plexauridae</taxon>
        <taxon>Paramuricea</taxon>
    </lineage>
</organism>
<dbReference type="Pfam" id="PF00226">
    <property type="entry name" value="DnaJ"/>
    <property type="match status" value="1"/>
</dbReference>
<dbReference type="Proteomes" id="UP001152795">
    <property type="component" value="Unassembled WGS sequence"/>
</dbReference>
<comment type="caution">
    <text evidence="7">The sequence shown here is derived from an EMBL/GenBank/DDBJ whole genome shotgun (WGS) entry which is preliminary data.</text>
</comment>
<dbReference type="SMART" id="SM00271">
    <property type="entry name" value="DnaJ"/>
    <property type="match status" value="1"/>
</dbReference>
<keyword evidence="8" id="KW-1185">Reference proteome</keyword>
<dbReference type="GO" id="GO:0036503">
    <property type="term" value="P:ERAD pathway"/>
    <property type="evidence" value="ECO:0007669"/>
    <property type="project" value="TreeGrafter"/>
</dbReference>
<proteinExistence type="predicted"/>
<keyword evidence="1" id="KW-0143">Chaperone</keyword>
<comment type="function">
    <text evidence="4">Co-chaperone for Hsp70 protein HSPA5/BiP that acts as a key repressor of the ERN1/IRE1-mediated unfolded protein response (UPR). J domain-containing co-chaperones stimulate the ATPase activity of Hsp70 proteins and are required for efficient substrate recognition by Hsp70 proteins. In the unstressed endoplasmic reticulum, interacts with the luminal region of ERN1/IRE1 and selectively recruits HSPA5/BiP: HSPA5/BiP disrupts the dimerization of the active ERN1/IRE1 luminal region, thereby inactivating ERN1/IRE1. Also involved in endoplasmic reticulum-associated degradation (ERAD) of misfolded proteins. Required for survival of B-cell progenitors and normal antibody production.</text>
</comment>
<dbReference type="PRINTS" id="PR00625">
    <property type="entry name" value="JDOMAIN"/>
</dbReference>
<evidence type="ECO:0000313" key="8">
    <source>
        <dbReference type="Proteomes" id="UP001152795"/>
    </source>
</evidence>
<dbReference type="GO" id="GO:0051087">
    <property type="term" value="F:protein-folding chaperone binding"/>
    <property type="evidence" value="ECO:0007669"/>
    <property type="project" value="TreeGrafter"/>
</dbReference>
<dbReference type="InterPro" id="IPR051948">
    <property type="entry name" value="Hsp70_co-chaperone_J-domain"/>
</dbReference>
<evidence type="ECO:0000313" key="7">
    <source>
        <dbReference type="EMBL" id="CAB4038885.1"/>
    </source>
</evidence>
<evidence type="ECO:0000256" key="3">
    <source>
        <dbReference type="ARBA" id="ARBA00041533"/>
    </source>
</evidence>
<evidence type="ECO:0000256" key="4">
    <source>
        <dbReference type="ARBA" id="ARBA00045428"/>
    </source>
</evidence>
<accession>A0A7D9LUW9</accession>
<dbReference type="PANTHER" id="PTHR44360">
    <property type="entry name" value="DNAJ HOMOLOG SUBFAMILY B MEMBER 9"/>
    <property type="match status" value="1"/>
</dbReference>
<gene>
    <name evidence="7" type="ORF">PACLA_8A017332</name>
</gene>
<name>A0A7D9LUW9_PARCT</name>
<dbReference type="InterPro" id="IPR001623">
    <property type="entry name" value="DnaJ_domain"/>
</dbReference>
<dbReference type="PROSITE" id="PS50076">
    <property type="entry name" value="DNAJ_2"/>
    <property type="match status" value="1"/>
</dbReference>
<dbReference type="PANTHER" id="PTHR44360:SF1">
    <property type="entry name" value="DNAJ HOMOLOG SUBFAMILY B MEMBER 9"/>
    <property type="match status" value="1"/>
</dbReference>
<dbReference type="PROSITE" id="PS00636">
    <property type="entry name" value="DNAJ_1"/>
    <property type="match status" value="1"/>
</dbReference>
<dbReference type="Gene3D" id="1.10.287.110">
    <property type="entry name" value="DnaJ domain"/>
    <property type="match status" value="1"/>
</dbReference>
<dbReference type="SUPFAM" id="SSF46565">
    <property type="entry name" value="Chaperone J-domain"/>
    <property type="match status" value="1"/>
</dbReference>